<evidence type="ECO:0000313" key="4">
    <source>
        <dbReference type="Proteomes" id="UP001379235"/>
    </source>
</evidence>
<accession>A0ABU8SDQ5</accession>
<sequence length="96" mass="9677">MTKPILILAAAIAMLPLAACNSKPETQAQAGGEILEGSISDAMLPLDTATSQPPLAPKTVTTGDKGDAKDAAEEDKAEPAAKTEDPAPKAPAAEPE</sequence>
<evidence type="ECO:0000256" key="1">
    <source>
        <dbReference type="SAM" id="MobiDB-lite"/>
    </source>
</evidence>
<organism evidence="3 4">
    <name type="scientific">Novosphingobium aquae</name>
    <dbReference type="NCBI Taxonomy" id="3133435"/>
    <lineage>
        <taxon>Bacteria</taxon>
        <taxon>Pseudomonadati</taxon>
        <taxon>Pseudomonadota</taxon>
        <taxon>Alphaproteobacteria</taxon>
        <taxon>Sphingomonadales</taxon>
        <taxon>Sphingomonadaceae</taxon>
        <taxon>Novosphingobium</taxon>
    </lineage>
</organism>
<keyword evidence="2" id="KW-0732">Signal</keyword>
<dbReference type="RefSeq" id="WP_339969947.1">
    <property type="nucleotide sequence ID" value="NZ_JBBHJY010000014.1"/>
</dbReference>
<feature type="signal peptide" evidence="2">
    <location>
        <begin position="1"/>
        <end position="19"/>
    </location>
</feature>
<dbReference type="Proteomes" id="UP001379235">
    <property type="component" value="Unassembled WGS sequence"/>
</dbReference>
<gene>
    <name evidence="3" type="ORF">WG900_19490</name>
</gene>
<feature type="region of interest" description="Disordered" evidence="1">
    <location>
        <begin position="41"/>
        <end position="96"/>
    </location>
</feature>
<name>A0ABU8SDQ5_9SPHN</name>
<proteinExistence type="predicted"/>
<comment type="caution">
    <text evidence="3">The sequence shown here is derived from an EMBL/GenBank/DDBJ whole genome shotgun (WGS) entry which is preliminary data.</text>
</comment>
<protein>
    <submittedName>
        <fullName evidence="3">Uncharacterized protein</fullName>
    </submittedName>
</protein>
<evidence type="ECO:0000256" key="2">
    <source>
        <dbReference type="SAM" id="SignalP"/>
    </source>
</evidence>
<feature type="compositionally biased region" description="Basic and acidic residues" evidence="1">
    <location>
        <begin position="77"/>
        <end position="87"/>
    </location>
</feature>
<evidence type="ECO:0000313" key="3">
    <source>
        <dbReference type="EMBL" id="MEJ6012093.1"/>
    </source>
</evidence>
<keyword evidence="4" id="KW-1185">Reference proteome</keyword>
<reference evidence="3 4" key="1">
    <citation type="submission" date="2024-03" db="EMBL/GenBank/DDBJ databases">
        <authorList>
            <person name="Jo J.-H."/>
        </authorList>
    </citation>
    <scope>NUCLEOTIDE SEQUENCE [LARGE SCALE GENOMIC DNA]</scope>
    <source>
        <strain evidence="3 4">AS3R-12</strain>
    </source>
</reference>
<dbReference type="EMBL" id="JBBHJY010000014">
    <property type="protein sequence ID" value="MEJ6012093.1"/>
    <property type="molecule type" value="Genomic_DNA"/>
</dbReference>
<feature type="chain" id="PRO_5046827629" evidence="2">
    <location>
        <begin position="20"/>
        <end position="96"/>
    </location>
</feature>